<dbReference type="KEGG" id="mcui:G8O30_10555"/>
<dbReference type="InterPro" id="IPR035272">
    <property type="entry name" value="DUF5351"/>
</dbReference>
<sequence>MQRKTSVSTPSCPYCGGKGYFQLVLGGTETCPECHGSGNGESYSRKKFLVKTTKK</sequence>
<dbReference type="Pfam" id="PF17302">
    <property type="entry name" value="DUF5351"/>
    <property type="match status" value="1"/>
</dbReference>
<evidence type="ECO:0000313" key="2">
    <source>
        <dbReference type="Proteomes" id="UP000593626"/>
    </source>
</evidence>
<organism evidence="1 2">
    <name type="scientific">Mangrovibacillus cuniculi</name>
    <dbReference type="NCBI Taxonomy" id="2593652"/>
    <lineage>
        <taxon>Bacteria</taxon>
        <taxon>Bacillati</taxon>
        <taxon>Bacillota</taxon>
        <taxon>Bacilli</taxon>
        <taxon>Bacillales</taxon>
        <taxon>Bacillaceae</taxon>
        <taxon>Mangrovibacillus</taxon>
    </lineage>
</organism>
<protein>
    <recommendedName>
        <fullName evidence="3">YuiA family protein</fullName>
    </recommendedName>
</protein>
<reference evidence="1 2" key="1">
    <citation type="submission" date="2019-07" db="EMBL/GenBank/DDBJ databases">
        <title>Genome sequence of 2 isolates from Red Sea Mangroves.</title>
        <authorList>
            <person name="Sefrji F."/>
            <person name="Michoud G."/>
            <person name="Merlino G."/>
            <person name="Daffonchio D."/>
        </authorList>
    </citation>
    <scope>NUCLEOTIDE SEQUENCE [LARGE SCALE GENOMIC DNA]</scope>
    <source>
        <strain evidence="1 2">R1DC41</strain>
    </source>
</reference>
<dbReference type="EMBL" id="CP049742">
    <property type="protein sequence ID" value="QPC47357.1"/>
    <property type="molecule type" value="Genomic_DNA"/>
</dbReference>
<dbReference type="RefSeq" id="WP_239672029.1">
    <property type="nucleotide sequence ID" value="NZ_CP049742.1"/>
</dbReference>
<proteinExistence type="predicted"/>
<dbReference type="Gene3D" id="6.20.20.10">
    <property type="match status" value="1"/>
</dbReference>
<dbReference type="AlphaFoldDB" id="A0A7S8CCB0"/>
<dbReference type="InterPro" id="IPR036410">
    <property type="entry name" value="HSP_DnaJ_Cys-rich_dom_sf"/>
</dbReference>
<accession>A0A7S8CCB0</accession>
<dbReference type="SUPFAM" id="SSF57938">
    <property type="entry name" value="DnaJ/Hsp40 cysteine-rich domain"/>
    <property type="match status" value="1"/>
</dbReference>
<evidence type="ECO:0008006" key="3">
    <source>
        <dbReference type="Google" id="ProtNLM"/>
    </source>
</evidence>
<gene>
    <name evidence="1" type="ORF">G8O30_10555</name>
</gene>
<dbReference type="Proteomes" id="UP000593626">
    <property type="component" value="Chromosome"/>
</dbReference>
<name>A0A7S8CCB0_9BACI</name>
<keyword evidence="2" id="KW-1185">Reference proteome</keyword>
<evidence type="ECO:0000313" key="1">
    <source>
        <dbReference type="EMBL" id="QPC47357.1"/>
    </source>
</evidence>